<reference evidence="4" key="1">
    <citation type="submission" date="2023-03" db="EMBL/GenBank/DDBJ databases">
        <authorList>
            <person name="Steffen K."/>
            <person name="Cardenas P."/>
        </authorList>
    </citation>
    <scope>NUCLEOTIDE SEQUENCE</scope>
</reference>
<keyword evidence="3" id="KW-0677">Repeat</keyword>
<accession>A0AA35W911</accession>
<dbReference type="GO" id="GO:0048471">
    <property type="term" value="C:perinuclear region of cytoplasm"/>
    <property type="evidence" value="ECO:0007669"/>
    <property type="project" value="TreeGrafter"/>
</dbReference>
<gene>
    <name evidence="4" type="ORF">GBAR_LOCUS8092</name>
</gene>
<dbReference type="GO" id="GO:0031267">
    <property type="term" value="F:small GTPase binding"/>
    <property type="evidence" value="ECO:0007669"/>
    <property type="project" value="TreeGrafter"/>
</dbReference>
<keyword evidence="2" id="KW-0433">Leucine-rich repeat</keyword>
<evidence type="ECO:0000313" key="4">
    <source>
        <dbReference type="EMBL" id="CAI8012623.1"/>
    </source>
</evidence>
<dbReference type="GO" id="GO:0006913">
    <property type="term" value="P:nucleocytoplasmic transport"/>
    <property type="evidence" value="ECO:0007669"/>
    <property type="project" value="TreeGrafter"/>
</dbReference>
<name>A0AA35W911_GEOBA</name>
<evidence type="ECO:0000256" key="2">
    <source>
        <dbReference type="ARBA" id="ARBA00022614"/>
    </source>
</evidence>
<keyword evidence="1" id="KW-0343">GTPase activation</keyword>
<organism evidence="4 5">
    <name type="scientific">Geodia barretti</name>
    <name type="common">Barrett's horny sponge</name>
    <dbReference type="NCBI Taxonomy" id="519541"/>
    <lineage>
        <taxon>Eukaryota</taxon>
        <taxon>Metazoa</taxon>
        <taxon>Porifera</taxon>
        <taxon>Demospongiae</taxon>
        <taxon>Heteroscleromorpha</taxon>
        <taxon>Tetractinellida</taxon>
        <taxon>Astrophorina</taxon>
        <taxon>Geodiidae</taxon>
        <taxon>Geodia</taxon>
    </lineage>
</organism>
<evidence type="ECO:0000256" key="3">
    <source>
        <dbReference type="ARBA" id="ARBA00022737"/>
    </source>
</evidence>
<dbReference type="Gene3D" id="3.80.10.10">
    <property type="entry name" value="Ribonuclease Inhibitor"/>
    <property type="match status" value="2"/>
</dbReference>
<dbReference type="PANTHER" id="PTHR24113">
    <property type="entry name" value="RAN GTPASE-ACTIVATING PROTEIN 1"/>
    <property type="match status" value="1"/>
</dbReference>
<dbReference type="GO" id="GO:0005634">
    <property type="term" value="C:nucleus"/>
    <property type="evidence" value="ECO:0007669"/>
    <property type="project" value="TreeGrafter"/>
</dbReference>
<evidence type="ECO:0000313" key="5">
    <source>
        <dbReference type="Proteomes" id="UP001174909"/>
    </source>
</evidence>
<proteinExistence type="predicted"/>
<dbReference type="SUPFAM" id="SSF52047">
    <property type="entry name" value="RNI-like"/>
    <property type="match status" value="1"/>
</dbReference>
<dbReference type="PANTHER" id="PTHR24113:SF12">
    <property type="entry name" value="RAN GTPASE-ACTIVATING PROTEIN 1"/>
    <property type="match status" value="1"/>
</dbReference>
<protein>
    <submittedName>
        <fullName evidence="4">NLR family CARD domain-containing protein 3</fullName>
    </submittedName>
</protein>
<dbReference type="InterPro" id="IPR032675">
    <property type="entry name" value="LRR_dom_sf"/>
</dbReference>
<dbReference type="Pfam" id="PF13516">
    <property type="entry name" value="LRR_6"/>
    <property type="match status" value="4"/>
</dbReference>
<dbReference type="InterPro" id="IPR001611">
    <property type="entry name" value="Leu-rich_rpt"/>
</dbReference>
<dbReference type="AlphaFoldDB" id="A0AA35W911"/>
<dbReference type="SMART" id="SM00368">
    <property type="entry name" value="LRR_RI"/>
    <property type="match status" value="6"/>
</dbReference>
<sequence>MGALDLARALRGEPDLCTDINFQCVVYEDDDVPLYVEMVRDFPEMMEWDREIKGDVIVYISDEGVKHLAQVLEDSYEVTVLELSSLGIGNDAVKALARALDSNSTLKELDLSNNKIDCDGVNALAMALKDNITLEILKLNINKIGNDGAEALAEVLQSNSTLRTLNLSNNAISDDGIEAIARALYPEEPPDHVNDDRARASHRKDSSCNTALKELILSYNEVGDKGAMALSQALHRNSTLKGLTLYGNPGIGEEGVHHLIQALTVNVSIAGYSSGTGGLVLDKKNHERYAVNFPDYTTVKHRIALVILEYMNMKYFFAKTL</sequence>
<dbReference type="Proteomes" id="UP001174909">
    <property type="component" value="Unassembled WGS sequence"/>
</dbReference>
<keyword evidence="5" id="KW-1185">Reference proteome</keyword>
<evidence type="ECO:0000256" key="1">
    <source>
        <dbReference type="ARBA" id="ARBA00022468"/>
    </source>
</evidence>
<dbReference type="InterPro" id="IPR027038">
    <property type="entry name" value="RanGap"/>
</dbReference>
<dbReference type="GO" id="GO:0005096">
    <property type="term" value="F:GTPase activator activity"/>
    <property type="evidence" value="ECO:0007669"/>
    <property type="project" value="InterPro"/>
</dbReference>
<dbReference type="EMBL" id="CASHTH010001200">
    <property type="protein sequence ID" value="CAI8012623.1"/>
    <property type="molecule type" value="Genomic_DNA"/>
</dbReference>
<dbReference type="GO" id="GO:0005829">
    <property type="term" value="C:cytosol"/>
    <property type="evidence" value="ECO:0007669"/>
    <property type="project" value="TreeGrafter"/>
</dbReference>
<comment type="caution">
    <text evidence="4">The sequence shown here is derived from an EMBL/GenBank/DDBJ whole genome shotgun (WGS) entry which is preliminary data.</text>
</comment>